<dbReference type="AlphaFoldDB" id="A0A4P7N0N4"/>
<dbReference type="Proteomes" id="UP000294847">
    <property type="component" value="Chromosome 2"/>
</dbReference>
<reference evidence="1 2" key="1">
    <citation type="journal article" date="2019" name="Mol. Biol. Evol.">
        <title>Blast fungal genomes show frequent chromosomal changes, gene gains and losses, and effector gene turnover.</title>
        <authorList>
            <person name="Gomez Luciano L.B."/>
            <person name="Jason Tsai I."/>
            <person name="Chuma I."/>
            <person name="Tosa Y."/>
            <person name="Chen Y.H."/>
            <person name="Li J.Y."/>
            <person name="Li M.Y."/>
            <person name="Jade Lu M.Y."/>
            <person name="Nakayashiki H."/>
            <person name="Li W.H."/>
        </authorList>
    </citation>
    <scope>NUCLEOTIDE SEQUENCE [LARGE SCALE GENOMIC DNA]</scope>
    <source>
        <strain evidence="1">MZ5-1-6</strain>
    </source>
</reference>
<sequence>MQASTLFTLAIVTLLSLANQAYAHGWKWCIVTVFYQGRSTGETFPTAKEVGRKYEFPGEGKGYAPYKFVCDDQCNCVSAGRPFLTGMRLEGQGHVPKAKHE</sequence>
<accession>A0A4P7N0N4</accession>
<gene>
    <name evidence="1" type="ORF">PoMZ_00784</name>
</gene>
<organism evidence="1 2">
    <name type="scientific">Pyricularia oryzae</name>
    <name type="common">Rice blast fungus</name>
    <name type="synonym">Magnaporthe oryzae</name>
    <dbReference type="NCBI Taxonomy" id="318829"/>
    <lineage>
        <taxon>Eukaryota</taxon>
        <taxon>Fungi</taxon>
        <taxon>Dikarya</taxon>
        <taxon>Ascomycota</taxon>
        <taxon>Pezizomycotina</taxon>
        <taxon>Sordariomycetes</taxon>
        <taxon>Sordariomycetidae</taxon>
        <taxon>Magnaporthales</taxon>
        <taxon>Pyriculariaceae</taxon>
        <taxon>Pyricularia</taxon>
    </lineage>
</organism>
<evidence type="ECO:0000313" key="2">
    <source>
        <dbReference type="Proteomes" id="UP000294847"/>
    </source>
</evidence>
<proteinExistence type="predicted"/>
<protein>
    <submittedName>
        <fullName evidence="1">Uncharacterized protein</fullName>
    </submittedName>
</protein>
<name>A0A4P7N0N4_PYROR</name>
<dbReference type="EMBL" id="CP034205">
    <property type="protein sequence ID" value="QBZ55878.1"/>
    <property type="molecule type" value="Genomic_DNA"/>
</dbReference>
<evidence type="ECO:0000313" key="1">
    <source>
        <dbReference type="EMBL" id="QBZ55878.1"/>
    </source>
</evidence>